<evidence type="ECO:0000313" key="8">
    <source>
        <dbReference type="EMBL" id="AKH36960.1"/>
    </source>
</evidence>
<organism evidence="8 10">
    <name type="scientific">Nitrosomonas communis</name>
    <dbReference type="NCBI Taxonomy" id="44574"/>
    <lineage>
        <taxon>Bacteria</taxon>
        <taxon>Pseudomonadati</taxon>
        <taxon>Pseudomonadota</taxon>
        <taxon>Betaproteobacteria</taxon>
        <taxon>Nitrosomonadales</taxon>
        <taxon>Nitrosomonadaceae</taxon>
        <taxon>Nitrosomonas</taxon>
    </lineage>
</organism>
<dbReference type="PANTHER" id="PTHR37485:SF1">
    <property type="entry name" value="CELL DIVISION PROTEIN FTSB"/>
    <property type="match status" value="1"/>
</dbReference>
<keyword evidence="10" id="KW-1185">Reference proteome</keyword>
<keyword evidence="4 7" id="KW-1133">Transmembrane helix</keyword>
<dbReference type="EMBL" id="CP011451">
    <property type="protein sequence ID" value="AKH36960.1"/>
    <property type="molecule type" value="Genomic_DNA"/>
</dbReference>
<dbReference type="OrthoDB" id="7061211at2"/>
<evidence type="ECO:0000256" key="3">
    <source>
        <dbReference type="ARBA" id="ARBA00022692"/>
    </source>
</evidence>
<gene>
    <name evidence="7" type="primary">ftsB</name>
    <name evidence="8" type="ORF">AAW31_02755</name>
    <name evidence="9" type="ORF">BCL69_102436</name>
</gene>
<keyword evidence="7" id="KW-0175">Coiled coil</keyword>
<accession>A0A0F7K9N7</accession>
<dbReference type="RefSeq" id="WP_046849057.1">
    <property type="nucleotide sequence ID" value="NZ_CP011451.1"/>
</dbReference>
<dbReference type="AlphaFoldDB" id="A0A0F7K9N7"/>
<dbReference type="PATRIC" id="fig|44574.3.peg.657"/>
<feature type="topological domain" description="Cytoplasmic" evidence="7">
    <location>
        <begin position="1"/>
        <end position="3"/>
    </location>
</feature>
<comment type="subunit">
    <text evidence="7">Part of a complex composed of FtsB, FtsL and FtsQ.</text>
</comment>
<dbReference type="EMBL" id="VNHT01000024">
    <property type="protein sequence ID" value="TYP87713.1"/>
    <property type="molecule type" value="Genomic_DNA"/>
</dbReference>
<dbReference type="InterPro" id="IPR023081">
    <property type="entry name" value="Cell_div_FtsB"/>
</dbReference>
<evidence type="ECO:0000313" key="9">
    <source>
        <dbReference type="EMBL" id="TYP87713.1"/>
    </source>
</evidence>
<dbReference type="GO" id="GO:0030428">
    <property type="term" value="C:cell septum"/>
    <property type="evidence" value="ECO:0007669"/>
    <property type="project" value="TreeGrafter"/>
</dbReference>
<comment type="function">
    <text evidence="7">Essential cell division protein. May link together the upstream cell division proteins, which are predominantly cytoplasmic, with the downstream cell division proteins, which are predominantly periplasmic.</text>
</comment>
<protein>
    <recommendedName>
        <fullName evidence="7">Cell division protein FtsB</fullName>
    </recommendedName>
</protein>
<evidence type="ECO:0000256" key="4">
    <source>
        <dbReference type="ARBA" id="ARBA00022989"/>
    </source>
</evidence>
<comment type="subcellular location">
    <subcellularLocation>
        <location evidence="7">Cell inner membrane</location>
        <topology evidence="7">Single-pass type II membrane protein</topology>
    </subcellularLocation>
    <text evidence="7">Localizes to the division septum.</text>
</comment>
<dbReference type="GO" id="GO:0032153">
    <property type="term" value="C:cell division site"/>
    <property type="evidence" value="ECO:0007669"/>
    <property type="project" value="UniProtKB-UniRule"/>
</dbReference>
<proteinExistence type="inferred from homology"/>
<dbReference type="InterPro" id="IPR007060">
    <property type="entry name" value="FtsL/DivIC"/>
</dbReference>
<dbReference type="Pfam" id="PF04977">
    <property type="entry name" value="DivIC"/>
    <property type="match status" value="1"/>
</dbReference>
<dbReference type="NCBIfam" id="NF002058">
    <property type="entry name" value="PRK00888.1"/>
    <property type="match status" value="1"/>
</dbReference>
<dbReference type="GO" id="GO:0005886">
    <property type="term" value="C:plasma membrane"/>
    <property type="evidence" value="ECO:0007669"/>
    <property type="project" value="UniProtKB-SubCell"/>
</dbReference>
<dbReference type="KEGG" id="nco:AAW31_02755"/>
<feature type="topological domain" description="Periplasmic" evidence="7">
    <location>
        <begin position="22"/>
        <end position="101"/>
    </location>
</feature>
<evidence type="ECO:0000256" key="5">
    <source>
        <dbReference type="ARBA" id="ARBA00023136"/>
    </source>
</evidence>
<comment type="similarity">
    <text evidence="7">Belongs to the FtsB family.</text>
</comment>
<dbReference type="Proteomes" id="UP000324176">
    <property type="component" value="Unassembled WGS sequence"/>
</dbReference>
<evidence type="ECO:0000313" key="10">
    <source>
        <dbReference type="Proteomes" id="UP000034156"/>
    </source>
</evidence>
<feature type="coiled-coil region" evidence="7">
    <location>
        <begin position="36"/>
        <end position="73"/>
    </location>
</feature>
<keyword evidence="3 7" id="KW-0812">Transmembrane</keyword>
<dbReference type="PANTHER" id="PTHR37485">
    <property type="entry name" value="CELL DIVISION PROTEIN FTSB"/>
    <property type="match status" value="1"/>
</dbReference>
<name>A0A0F7K9N7_9PROT</name>
<evidence type="ECO:0000313" key="11">
    <source>
        <dbReference type="Proteomes" id="UP000324176"/>
    </source>
</evidence>
<evidence type="ECO:0000256" key="1">
    <source>
        <dbReference type="ARBA" id="ARBA00022475"/>
    </source>
</evidence>
<keyword evidence="6 7" id="KW-0131">Cell cycle</keyword>
<reference evidence="9 11" key="3">
    <citation type="submission" date="2019-07" db="EMBL/GenBank/DDBJ databases">
        <title>Active sludge and wastewater microbial communities from Klosterneuburg, Austria.</title>
        <authorList>
            <person name="Wagner M."/>
        </authorList>
    </citation>
    <scope>NUCLEOTIDE SEQUENCE [LARGE SCALE GENOMIC DNA]</scope>
    <source>
        <strain evidence="9 11">Nm2</strain>
    </source>
</reference>
<dbReference type="GO" id="GO:0043093">
    <property type="term" value="P:FtsZ-dependent cytokinesis"/>
    <property type="evidence" value="ECO:0007669"/>
    <property type="project" value="UniProtKB-UniRule"/>
</dbReference>
<keyword evidence="5 7" id="KW-0472">Membrane</keyword>
<dbReference type="Proteomes" id="UP000034156">
    <property type="component" value="Chromosome"/>
</dbReference>
<dbReference type="HAMAP" id="MF_00599">
    <property type="entry name" value="FtsB"/>
    <property type="match status" value="1"/>
</dbReference>
<sequence>MKKLAVTFIVLIILAQYPLWYGKGSWLNVYEIDQQLASQRQTNQKLQNRNTVLEAEVNNLKEGLDAIEELARNELGMIRADEVFFQIMESNEENNTRIGRQ</sequence>
<keyword evidence="1 7" id="KW-1003">Cell membrane</keyword>
<evidence type="ECO:0000256" key="6">
    <source>
        <dbReference type="ARBA" id="ARBA00023306"/>
    </source>
</evidence>
<reference evidence="10" key="1">
    <citation type="submission" date="2015-05" db="EMBL/GenBank/DDBJ databases">
        <title>Draft genome of Nitrosomonas communis strain Nm2.</title>
        <authorList>
            <person name="Kozlowski J.A."/>
            <person name="Kits K.D."/>
            <person name="Stein L.Y."/>
        </authorList>
    </citation>
    <scope>NUCLEOTIDE SEQUENCE [LARGE SCALE GENOMIC DNA]</scope>
    <source>
        <strain evidence="10">Nm2</strain>
    </source>
</reference>
<keyword evidence="7" id="KW-0997">Cell inner membrane</keyword>
<evidence type="ECO:0000256" key="7">
    <source>
        <dbReference type="HAMAP-Rule" id="MF_00599"/>
    </source>
</evidence>
<reference evidence="8 10" key="2">
    <citation type="journal article" date="2016" name="Genome Announc.">
        <title>Genome Sequence of Nitrosomonas communis Strain Nm2, a Mesophilic Ammonia-Oxidizing Bacterium Isolated from Mediterranean Soil.</title>
        <authorList>
            <person name="Kozlowski J.A."/>
            <person name="Kits K.D."/>
            <person name="Stein L.Y."/>
        </authorList>
    </citation>
    <scope>NUCLEOTIDE SEQUENCE [LARGE SCALE GENOMIC DNA]</scope>
    <source>
        <strain evidence="8 10">Nm2</strain>
    </source>
</reference>
<keyword evidence="2 7" id="KW-0132">Cell division</keyword>
<evidence type="ECO:0000256" key="2">
    <source>
        <dbReference type="ARBA" id="ARBA00022618"/>
    </source>
</evidence>